<organism evidence="1">
    <name type="scientific">marine metagenome</name>
    <dbReference type="NCBI Taxonomy" id="408172"/>
    <lineage>
        <taxon>unclassified sequences</taxon>
        <taxon>metagenomes</taxon>
        <taxon>ecological metagenomes</taxon>
    </lineage>
</organism>
<dbReference type="EMBL" id="UINC01113594">
    <property type="protein sequence ID" value="SVC83313.1"/>
    <property type="molecule type" value="Genomic_DNA"/>
</dbReference>
<sequence>MSKTPYEIRLDLVKEAKEILQAKAKTPEDMPTTDEVLKEAERLNEFVSKKPFVNRD</sequence>
<dbReference type="AlphaFoldDB" id="A0A382QCR0"/>
<evidence type="ECO:0000313" key="1">
    <source>
        <dbReference type="EMBL" id="SVC83313.1"/>
    </source>
</evidence>
<accession>A0A382QCR0</accession>
<gene>
    <name evidence="1" type="ORF">METZ01_LOCUS336167</name>
</gene>
<proteinExistence type="predicted"/>
<reference evidence="1" key="1">
    <citation type="submission" date="2018-05" db="EMBL/GenBank/DDBJ databases">
        <authorList>
            <person name="Lanie J.A."/>
            <person name="Ng W.-L."/>
            <person name="Kazmierczak K.M."/>
            <person name="Andrzejewski T.M."/>
            <person name="Davidsen T.M."/>
            <person name="Wayne K.J."/>
            <person name="Tettelin H."/>
            <person name="Glass J.I."/>
            <person name="Rusch D."/>
            <person name="Podicherti R."/>
            <person name="Tsui H.-C.T."/>
            <person name="Winkler M.E."/>
        </authorList>
    </citation>
    <scope>NUCLEOTIDE SEQUENCE</scope>
</reference>
<name>A0A382QCR0_9ZZZZ</name>
<protein>
    <submittedName>
        <fullName evidence="1">Uncharacterized protein</fullName>
    </submittedName>
</protein>